<dbReference type="Proteomes" id="UP001140206">
    <property type="component" value="Chromosome 4"/>
</dbReference>
<organism evidence="2 3">
    <name type="scientific">Rhynchospora pubera</name>
    <dbReference type="NCBI Taxonomy" id="906938"/>
    <lineage>
        <taxon>Eukaryota</taxon>
        <taxon>Viridiplantae</taxon>
        <taxon>Streptophyta</taxon>
        <taxon>Embryophyta</taxon>
        <taxon>Tracheophyta</taxon>
        <taxon>Spermatophyta</taxon>
        <taxon>Magnoliopsida</taxon>
        <taxon>Liliopsida</taxon>
        <taxon>Poales</taxon>
        <taxon>Cyperaceae</taxon>
        <taxon>Cyperoideae</taxon>
        <taxon>Rhynchosporeae</taxon>
        <taxon>Rhynchospora</taxon>
    </lineage>
</organism>
<comment type="caution">
    <text evidence="2">The sequence shown here is derived from an EMBL/GenBank/DDBJ whole genome shotgun (WGS) entry which is preliminary data.</text>
</comment>
<protein>
    <submittedName>
        <fullName evidence="2">RNA-directed DNA polymerase (Reverse transcriptase)-related family protein</fullName>
    </submittedName>
</protein>
<evidence type="ECO:0000313" key="2">
    <source>
        <dbReference type="EMBL" id="KAJ4766125.1"/>
    </source>
</evidence>
<evidence type="ECO:0000259" key="1">
    <source>
        <dbReference type="Pfam" id="PF13966"/>
    </source>
</evidence>
<dbReference type="EMBL" id="JAMFTS010000004">
    <property type="protein sequence ID" value="KAJ4766125.1"/>
    <property type="molecule type" value="Genomic_DNA"/>
</dbReference>
<dbReference type="PANTHER" id="PTHR33116">
    <property type="entry name" value="REVERSE TRANSCRIPTASE ZINC-BINDING DOMAIN-CONTAINING PROTEIN-RELATED-RELATED"/>
    <property type="match status" value="1"/>
</dbReference>
<keyword evidence="2" id="KW-0548">Nucleotidyltransferase</keyword>
<accession>A0AAV8DHW3</accession>
<keyword evidence="3" id="KW-1185">Reference proteome</keyword>
<name>A0AAV8DHW3_9POAL</name>
<dbReference type="AlphaFoldDB" id="A0AAV8DHW3"/>
<evidence type="ECO:0000313" key="3">
    <source>
        <dbReference type="Proteomes" id="UP001140206"/>
    </source>
</evidence>
<keyword evidence="2" id="KW-0808">Transferase</keyword>
<feature type="domain" description="Reverse transcriptase zinc-binding" evidence="1">
    <location>
        <begin position="348"/>
        <end position="430"/>
    </location>
</feature>
<reference evidence="2" key="1">
    <citation type="submission" date="2022-08" db="EMBL/GenBank/DDBJ databases">
        <authorList>
            <person name="Marques A."/>
        </authorList>
    </citation>
    <scope>NUCLEOTIDE SEQUENCE</scope>
    <source>
        <strain evidence="2">RhyPub2mFocal</strain>
        <tissue evidence="2">Leaves</tissue>
    </source>
</reference>
<dbReference type="GO" id="GO:0003964">
    <property type="term" value="F:RNA-directed DNA polymerase activity"/>
    <property type="evidence" value="ECO:0007669"/>
    <property type="project" value="UniProtKB-KW"/>
</dbReference>
<proteinExistence type="predicted"/>
<dbReference type="Pfam" id="PF13966">
    <property type="entry name" value="zf-RVT"/>
    <property type="match status" value="1"/>
</dbReference>
<gene>
    <name evidence="2" type="ORF">LUZ62_076500</name>
</gene>
<sequence>MPLPYNGILPCLFYADDSLFFFKPTLQQAQLLKLLLDCFQNISGLALNPSKSDLLVLNTEPLMTESLKTTLGCKLSSFPISYLGLPLSDKALCKKDYENLILRFQQKLSGWSASLLSIAGRTVLLNACLSSLPIYFMSAFKLPSWVIRKVDALRRNFLWHGNRQGKLILVSWDRVCLPKIVGGLGVLDLSVMNKALLARWLWAWISKKESIWTSLHSILQNGKLSTYPLQGHLSTTFRDMEDLFSSVIHFHLGNGKMVLFWHFDWGHGILKHRFADLFSYTDGKGISVHYFFQNRNNLHALFKPTIHASSSAMSQLSAVQQLLQESSAAQNSQPDVAIWKPELAKNSFSTKSLYTFLKTFPKHKSKWTGIWKLKIPPRMIFFLWRLLQNRLATMETLTRRGWNLPSICCLCRNGEDSVQHLFNECPFSGQAKFKTFSVLCPDNMHCVVMEIAKVMQDDFRLSSNKPKEILAITCFVLWRERCARIFNQQSKEMWLLVDQVTFEWTSTNCSHWLVLFLLSLHT</sequence>
<keyword evidence="2" id="KW-0695">RNA-directed DNA polymerase</keyword>
<dbReference type="InterPro" id="IPR026960">
    <property type="entry name" value="RVT-Znf"/>
</dbReference>
<dbReference type="PANTHER" id="PTHR33116:SF78">
    <property type="entry name" value="OS12G0587133 PROTEIN"/>
    <property type="match status" value="1"/>
</dbReference>